<dbReference type="PROSITE" id="PS50005">
    <property type="entry name" value="TPR"/>
    <property type="match status" value="3"/>
</dbReference>
<dbReference type="PANTHER" id="PTHR45641:SF19">
    <property type="entry name" value="NEPHROCYSTIN-3"/>
    <property type="match status" value="1"/>
</dbReference>
<evidence type="ECO:0000256" key="3">
    <source>
        <dbReference type="ARBA" id="ARBA00023254"/>
    </source>
</evidence>
<dbReference type="PROSITE" id="PS50293">
    <property type="entry name" value="TPR_REGION"/>
    <property type="match status" value="2"/>
</dbReference>
<feature type="repeat" description="TPR" evidence="5">
    <location>
        <begin position="131"/>
        <end position="164"/>
    </location>
</feature>
<proteinExistence type="predicted"/>
<dbReference type="InterPro" id="IPR013940">
    <property type="entry name" value="Spo22/ZIP4/TEX11"/>
</dbReference>
<evidence type="ECO:0000256" key="2">
    <source>
        <dbReference type="ARBA" id="ARBA00022803"/>
    </source>
</evidence>
<keyword evidence="3" id="KW-0469">Meiosis</keyword>
<organism evidence="6 7">
    <name type="scientific">Rotaria magnacalcarata</name>
    <dbReference type="NCBI Taxonomy" id="392030"/>
    <lineage>
        <taxon>Eukaryota</taxon>
        <taxon>Metazoa</taxon>
        <taxon>Spiralia</taxon>
        <taxon>Gnathifera</taxon>
        <taxon>Rotifera</taxon>
        <taxon>Eurotatoria</taxon>
        <taxon>Bdelloidea</taxon>
        <taxon>Philodinida</taxon>
        <taxon>Philodinidae</taxon>
        <taxon>Rotaria</taxon>
    </lineage>
</organism>
<keyword evidence="1" id="KW-0677">Repeat</keyword>
<dbReference type="Pfam" id="PF13424">
    <property type="entry name" value="TPR_12"/>
    <property type="match status" value="1"/>
</dbReference>
<dbReference type="GO" id="GO:0051321">
    <property type="term" value="P:meiotic cell cycle"/>
    <property type="evidence" value="ECO:0007669"/>
    <property type="project" value="UniProtKB-KW"/>
</dbReference>
<feature type="repeat" description="TPR" evidence="5">
    <location>
        <begin position="89"/>
        <end position="122"/>
    </location>
</feature>
<feature type="repeat" description="TPR" evidence="5">
    <location>
        <begin position="173"/>
        <end position="206"/>
    </location>
</feature>
<accession>A0A8S3H0Q5</accession>
<dbReference type="InterPro" id="IPR019734">
    <property type="entry name" value="TPR_rpt"/>
</dbReference>
<evidence type="ECO:0000256" key="1">
    <source>
        <dbReference type="ARBA" id="ARBA00022737"/>
    </source>
</evidence>
<name>A0A8S3H0Q5_9BILA</name>
<sequence>MHKSLDIGQTNIMQFSNILCRMNKFDEAEKYYRRYLNQLPIGHRDIANCYHAFGKLAESKKNFPSSLKWLKKSLEIYSQISKSDDTFTGEVYNDIATVYLKTNDYTKAVKSYRNALDIWTTSDDNNHPRIALCLNNIGFVYQMQKKYSEALEYYQQALKVSKKIHPENHPDIAMAYRNRAQIYELIGEYQQALASYEKAMKIYRYSLPATKIHVNEIEKSIRQVSSKLK</sequence>
<keyword evidence="2 5" id="KW-0802">TPR repeat</keyword>
<dbReference type="SMART" id="SM00028">
    <property type="entry name" value="TPR"/>
    <property type="match status" value="4"/>
</dbReference>
<gene>
    <name evidence="6" type="ORF">GIL414_LOCUS67091</name>
</gene>
<reference evidence="6" key="1">
    <citation type="submission" date="2021-02" db="EMBL/GenBank/DDBJ databases">
        <authorList>
            <person name="Nowell W R."/>
        </authorList>
    </citation>
    <scope>NUCLEOTIDE SEQUENCE</scope>
</reference>
<dbReference type="EMBL" id="CAJOBJ010325161">
    <property type="protein sequence ID" value="CAF5174073.1"/>
    <property type="molecule type" value="Genomic_DNA"/>
</dbReference>
<protein>
    <recommendedName>
        <fullName evidence="4">Protein ZIP4 homolog</fullName>
    </recommendedName>
</protein>
<evidence type="ECO:0000313" key="6">
    <source>
        <dbReference type="EMBL" id="CAF5174073.1"/>
    </source>
</evidence>
<dbReference type="SUPFAM" id="SSF48452">
    <property type="entry name" value="TPR-like"/>
    <property type="match status" value="2"/>
</dbReference>
<dbReference type="InterPro" id="IPR011990">
    <property type="entry name" value="TPR-like_helical_dom_sf"/>
</dbReference>
<dbReference type="Pfam" id="PF08631">
    <property type="entry name" value="SPO22"/>
    <property type="match status" value="1"/>
</dbReference>
<dbReference type="PANTHER" id="PTHR45641">
    <property type="entry name" value="TETRATRICOPEPTIDE REPEAT PROTEIN (AFU_ORTHOLOGUE AFUA_6G03870)"/>
    <property type="match status" value="1"/>
</dbReference>
<dbReference type="Gene3D" id="1.25.40.10">
    <property type="entry name" value="Tetratricopeptide repeat domain"/>
    <property type="match status" value="2"/>
</dbReference>
<evidence type="ECO:0000313" key="7">
    <source>
        <dbReference type="Proteomes" id="UP000681720"/>
    </source>
</evidence>
<dbReference type="AlphaFoldDB" id="A0A8S3H0Q5"/>
<evidence type="ECO:0000256" key="5">
    <source>
        <dbReference type="PROSITE-ProRule" id="PRU00339"/>
    </source>
</evidence>
<comment type="caution">
    <text evidence="6">The sequence shown here is derived from an EMBL/GenBank/DDBJ whole genome shotgun (WGS) entry which is preliminary data.</text>
</comment>
<evidence type="ECO:0000256" key="4">
    <source>
        <dbReference type="ARBA" id="ARBA00031845"/>
    </source>
</evidence>
<dbReference type="Proteomes" id="UP000681720">
    <property type="component" value="Unassembled WGS sequence"/>
</dbReference>